<organism evidence="3 4">
    <name type="scientific">Thermoanaerobacterium thermosaccharolyticum</name>
    <name type="common">Clostridium thermosaccharolyticum</name>
    <dbReference type="NCBI Taxonomy" id="1517"/>
    <lineage>
        <taxon>Bacteria</taxon>
        <taxon>Bacillati</taxon>
        <taxon>Bacillota</taxon>
        <taxon>Clostridia</taxon>
        <taxon>Thermoanaerobacterales</taxon>
        <taxon>Thermoanaerobacteraceae</taxon>
        <taxon>Thermoanaerobacterium</taxon>
    </lineage>
</organism>
<evidence type="ECO:0000313" key="4">
    <source>
        <dbReference type="Proteomes" id="UP000214975"/>
    </source>
</evidence>
<name>A0A223I217_THETR</name>
<dbReference type="AlphaFoldDB" id="A0A223I217"/>
<sequence>MANIEIPYGKSKLAFDLPDERIQGILRSKAGSYKVNMSEEDIVKRALENPIGTERLQDLAEGKKNIVIITSDHTRPVPSRITLPLLLDEIRKKNKSANVKILIATGFHRGTTLQEMKAKFGEDLVENEQFVVHDSRNSENMELIGTLPSGGKLEINKLAVEADLLVAEGFIEPHFFAGFSGGRKSILPGIASVQCILANHCSEFIKNPYARTGVLENNPIHRDMIYAAEKANLAFILNVVIDSDHKIVNAFAGHREMAHNKGCEFVSSLATVNAEPTDIVITSNGGYPLDQNIYQAVKGMTAGEAACKDGGVIIIAAECADGHGGEEFYRWFKESKDPQDVMNKILSRGRNETLPDQWEAQILARILMKHEVIMVTDSKNYGYVKDMFMTPAKDLGEALKIAESIVNNNSKINVIPDGVSVIVRGK</sequence>
<dbReference type="NCBIfam" id="NF033504">
    <property type="entry name" value="Ni_dep_LarA"/>
    <property type="match status" value="1"/>
</dbReference>
<evidence type="ECO:0000259" key="2">
    <source>
        <dbReference type="Pfam" id="PF21113"/>
    </source>
</evidence>
<dbReference type="Proteomes" id="UP000214975">
    <property type="component" value="Chromosome"/>
</dbReference>
<evidence type="ECO:0000313" key="3">
    <source>
        <dbReference type="EMBL" id="AST58758.1"/>
    </source>
</evidence>
<dbReference type="Pfam" id="PF21113">
    <property type="entry name" value="LarA_C"/>
    <property type="match status" value="1"/>
</dbReference>
<reference evidence="3 4" key="1">
    <citation type="submission" date="2016-08" db="EMBL/GenBank/DDBJ databases">
        <title>A novel genetic cassette of butanologenic Thermoanaerobacterium thermosaccharolyticum that directly convert cellulose to butanol.</title>
        <authorList>
            <person name="Li T."/>
            <person name="He J."/>
        </authorList>
    </citation>
    <scope>NUCLEOTIDE SEQUENCE [LARGE SCALE GENOMIC DNA]</scope>
    <source>
        <strain evidence="3 4">TG57</strain>
    </source>
</reference>
<evidence type="ECO:0000259" key="1">
    <source>
        <dbReference type="Pfam" id="PF09861"/>
    </source>
</evidence>
<proteinExistence type="predicted"/>
<feature type="domain" description="Lactate racemase C-terminal" evidence="2">
    <location>
        <begin position="272"/>
        <end position="423"/>
    </location>
</feature>
<dbReference type="InterPro" id="IPR018657">
    <property type="entry name" value="LarA-like_N"/>
</dbReference>
<dbReference type="Gene3D" id="3.40.50.11440">
    <property type="match status" value="1"/>
</dbReference>
<dbReference type="InterPro" id="IPR048520">
    <property type="entry name" value="LarA_C"/>
</dbReference>
<dbReference type="PANTHER" id="PTHR33171:SF17">
    <property type="entry name" value="LARA-LIKE N-TERMINAL DOMAIN-CONTAINING PROTEIN"/>
    <property type="match status" value="1"/>
</dbReference>
<accession>A0A223I217</accession>
<dbReference type="RefSeq" id="WP_094397893.1">
    <property type="nucleotide sequence ID" value="NZ_CP016893.1"/>
</dbReference>
<dbReference type="GO" id="GO:0050043">
    <property type="term" value="F:lactate racemase activity"/>
    <property type="evidence" value="ECO:0007669"/>
    <property type="project" value="InterPro"/>
</dbReference>
<dbReference type="InterPro" id="IPR048068">
    <property type="entry name" value="LarA-like"/>
</dbReference>
<feature type="domain" description="LarA-like N-terminal" evidence="1">
    <location>
        <begin position="8"/>
        <end position="213"/>
    </location>
</feature>
<protein>
    <submittedName>
        <fullName evidence="3">Lactate racemization operon protein</fullName>
    </submittedName>
</protein>
<dbReference type="PANTHER" id="PTHR33171">
    <property type="entry name" value="LAR_N DOMAIN-CONTAINING PROTEIN"/>
    <property type="match status" value="1"/>
</dbReference>
<dbReference type="EMBL" id="CP016893">
    <property type="protein sequence ID" value="AST58758.1"/>
    <property type="molecule type" value="Genomic_DNA"/>
</dbReference>
<gene>
    <name evidence="3" type="ORF">Thert_02966</name>
</gene>
<dbReference type="InterPro" id="IPR043166">
    <property type="entry name" value="LarA-like_C"/>
</dbReference>
<dbReference type="Pfam" id="PF09861">
    <property type="entry name" value="Lar_N"/>
    <property type="match status" value="1"/>
</dbReference>
<dbReference type="Gene3D" id="3.90.226.30">
    <property type="match status" value="1"/>
</dbReference>
<dbReference type="InterPro" id="IPR047926">
    <property type="entry name" value="Ni_dep_LarA"/>
</dbReference>